<dbReference type="InterPro" id="IPR000531">
    <property type="entry name" value="Beta-barrel_TonB"/>
</dbReference>
<evidence type="ECO:0000313" key="14">
    <source>
        <dbReference type="Proteomes" id="UP000309389"/>
    </source>
</evidence>
<comment type="caution">
    <text evidence="13">The sequence shown here is derived from an EMBL/GenBank/DDBJ whole genome shotgun (WGS) entry which is preliminary data.</text>
</comment>
<feature type="domain" description="TonB-dependent receptor-like beta-barrel" evidence="11">
    <location>
        <begin position="552"/>
        <end position="1111"/>
    </location>
</feature>
<dbReference type="InterPro" id="IPR037066">
    <property type="entry name" value="Plug_dom_sf"/>
</dbReference>
<keyword evidence="7 8" id="KW-0998">Cell outer membrane</keyword>
<dbReference type="Gene3D" id="2.170.130.10">
    <property type="entry name" value="TonB-dependent receptor, plug domain"/>
    <property type="match status" value="1"/>
</dbReference>
<evidence type="ECO:0000256" key="6">
    <source>
        <dbReference type="ARBA" id="ARBA00023136"/>
    </source>
</evidence>
<dbReference type="Pfam" id="PF07715">
    <property type="entry name" value="Plug"/>
    <property type="match status" value="1"/>
</dbReference>
<accession>A0A4T3F2R6</accession>
<protein>
    <submittedName>
        <fullName evidence="13">TonB-dependent receptor</fullName>
    </submittedName>
</protein>
<keyword evidence="5 9" id="KW-0798">TonB box</keyword>
<dbReference type="Proteomes" id="UP000309389">
    <property type="component" value="Unassembled WGS sequence"/>
</dbReference>
<keyword evidence="13" id="KW-0675">Receptor</keyword>
<evidence type="ECO:0000259" key="12">
    <source>
        <dbReference type="Pfam" id="PF07715"/>
    </source>
</evidence>
<evidence type="ECO:0000256" key="3">
    <source>
        <dbReference type="ARBA" id="ARBA00022452"/>
    </source>
</evidence>
<keyword evidence="2 8" id="KW-0813">Transport</keyword>
<evidence type="ECO:0000256" key="8">
    <source>
        <dbReference type="PROSITE-ProRule" id="PRU01360"/>
    </source>
</evidence>
<dbReference type="PROSITE" id="PS52016">
    <property type="entry name" value="TONB_DEPENDENT_REC_3"/>
    <property type="match status" value="1"/>
</dbReference>
<evidence type="ECO:0000313" key="13">
    <source>
        <dbReference type="EMBL" id="TIX49715.1"/>
    </source>
</evidence>
<sequence>MPWEGCPLIATEPSRVRKSGRRRLRLSQPLQRFIEGRAMRNSTIRRARTCLLAGIAGLAFVPSLASAQDQATDEDSDELPIPAAPDAPGSASSSMIIVTGSRIARPDYTATSPIVSIDADVIEQSSSVNLEANLNKLPQFSPALTQFDTAGIQPNANDTPGISTLSLRQLGANRNLVLLNGRRATPINGTGVIDINSIPSAAIRRVEIITGGASSTYGADAVGGVVNFILKDDFTGVDFDGQVSFSPQGGGEEYRVSALVGSALADGRGSVMLGMEYYKREQLLRQDRRSYRDARADPTVRGEEFFLAENYITSNSSRNPYDQDVLNSYFTSRPDGVDVPYTNLYFNDDGSLFVNTSSTVGGAYYPLLLNYQGQFDDNEQKLLDTGLLEQNNPDRILSSPQDRYSFFAHGDFAINDWVSFVGQAYFARTETRSVSFNTVLLGSTGTEIPFDDEIYVGSPYAPESADFRVSSVLPDGTPGDLSDNPTNPDFMAGGRYGLNCGPIGGCTNREVFPVPANIEALLLSRDDPDAPFIANYSLESFGRRGVEAFNNTFQIQLGFEGEIPGTDWTWDVIASHGETVAKTNLTGLVSLERFRTILTSPNYGQNFFALGNNGARYGSTGSCETGLSPFIANSAFSADCDTATSVDTQFENRIFQDLVEANLQGGLFELPGGQLRFAVGAAYRNNGIDFTSDSSAFEGSSFYETSNTFPQASTSGSTGVGEVYGELFVPVLSGVPFFEELNLELGYRYSDYDSVGGTHTYKINGEWAPTDFLRFRGGYQRASRAPNLGELFTARTNTLAFAGDGDPCSITNNTSPSTVGNYSANPDLNTNGTATEVRALCEQIMGAEGAATYYDPARPEADFPLGGQFFTSLLAGANGLEEETAKTFTIGAVFEAPTDNPWLTNLRMSVDYYNIELTDGISVQGLDSVLRQCFAPQFNPGFDLNDACQRIERDSVNGSTQVVTINYDNLGAVETAGVDVQLDWGLRFEDVGIGIPGSFNLNVNFNYLDKFATTTDQDVLPLIDYAGTLGGGDVGTQSGSYRWKLFTRANYTFGRGSIGIQWQHKPSVAPAQAATDDIVTVAGAPAYDLFSLNARYEVTDNVSVRGGIDNLFNKQPPYVGYFLDDVAGDGTPRFGRAANPYDASQYDVLGRRFFVGVNVNF</sequence>
<dbReference type="Pfam" id="PF00593">
    <property type="entry name" value="TonB_dep_Rec_b-barrel"/>
    <property type="match status" value="1"/>
</dbReference>
<evidence type="ECO:0000259" key="11">
    <source>
        <dbReference type="Pfam" id="PF00593"/>
    </source>
</evidence>
<dbReference type="SUPFAM" id="SSF56935">
    <property type="entry name" value="Porins"/>
    <property type="match status" value="1"/>
</dbReference>
<comment type="subcellular location">
    <subcellularLocation>
        <location evidence="1 8">Cell outer membrane</location>
        <topology evidence="1 8">Multi-pass membrane protein</topology>
    </subcellularLocation>
</comment>
<dbReference type="InterPro" id="IPR012910">
    <property type="entry name" value="Plug_dom"/>
</dbReference>
<evidence type="ECO:0000256" key="9">
    <source>
        <dbReference type="RuleBase" id="RU003357"/>
    </source>
</evidence>
<keyword evidence="3 8" id="KW-1134">Transmembrane beta strand</keyword>
<evidence type="ECO:0000256" key="5">
    <source>
        <dbReference type="ARBA" id="ARBA00023077"/>
    </source>
</evidence>
<evidence type="ECO:0000256" key="4">
    <source>
        <dbReference type="ARBA" id="ARBA00022692"/>
    </source>
</evidence>
<feature type="region of interest" description="Disordered" evidence="10">
    <location>
        <begin position="69"/>
        <end position="93"/>
    </location>
</feature>
<dbReference type="GO" id="GO:0009279">
    <property type="term" value="C:cell outer membrane"/>
    <property type="evidence" value="ECO:0007669"/>
    <property type="project" value="UniProtKB-SubCell"/>
</dbReference>
<keyword evidence="6 8" id="KW-0472">Membrane</keyword>
<keyword evidence="14" id="KW-1185">Reference proteome</keyword>
<feature type="compositionally biased region" description="Low complexity" evidence="10">
    <location>
        <begin position="80"/>
        <end position="93"/>
    </location>
</feature>
<gene>
    <name evidence="13" type="ORF">E5222_12945</name>
</gene>
<proteinExistence type="inferred from homology"/>
<dbReference type="Gene3D" id="2.40.170.20">
    <property type="entry name" value="TonB-dependent receptor, beta-barrel domain"/>
    <property type="match status" value="1"/>
</dbReference>
<evidence type="ECO:0000256" key="10">
    <source>
        <dbReference type="SAM" id="MobiDB-lite"/>
    </source>
</evidence>
<evidence type="ECO:0000256" key="2">
    <source>
        <dbReference type="ARBA" id="ARBA00022448"/>
    </source>
</evidence>
<feature type="domain" description="TonB-dependent receptor plug" evidence="12">
    <location>
        <begin position="109"/>
        <end position="225"/>
    </location>
</feature>
<evidence type="ECO:0000256" key="1">
    <source>
        <dbReference type="ARBA" id="ARBA00004571"/>
    </source>
</evidence>
<dbReference type="InterPro" id="IPR036942">
    <property type="entry name" value="Beta-barrel_TonB_sf"/>
</dbReference>
<comment type="similarity">
    <text evidence="8 9">Belongs to the TonB-dependent receptor family.</text>
</comment>
<dbReference type="OrthoDB" id="7614575at2"/>
<dbReference type="EMBL" id="SSHH01000003">
    <property type="protein sequence ID" value="TIX49715.1"/>
    <property type="molecule type" value="Genomic_DNA"/>
</dbReference>
<organism evidence="13 14">
    <name type="scientific">Alteraurantiacibacter aquimixticola</name>
    <dbReference type="NCBI Taxonomy" id="2489173"/>
    <lineage>
        <taxon>Bacteria</taxon>
        <taxon>Pseudomonadati</taxon>
        <taxon>Pseudomonadota</taxon>
        <taxon>Alphaproteobacteria</taxon>
        <taxon>Sphingomonadales</taxon>
        <taxon>Erythrobacteraceae</taxon>
        <taxon>Alteraurantiacibacter</taxon>
    </lineage>
</organism>
<reference evidence="13 14" key="1">
    <citation type="submission" date="2019-04" db="EMBL/GenBank/DDBJ databases">
        <title>Altererythrobacter aquimixticola sp. nov., isolated from sediment of junction between the ocean and a freshwater spring.</title>
        <authorList>
            <person name="Yoon J.-H."/>
        </authorList>
    </citation>
    <scope>NUCLEOTIDE SEQUENCE [LARGE SCALE GENOMIC DNA]</scope>
    <source>
        <strain evidence="13 14">SSKS-13</strain>
    </source>
</reference>
<name>A0A4T3F2R6_9SPHN</name>
<evidence type="ECO:0000256" key="7">
    <source>
        <dbReference type="ARBA" id="ARBA00023237"/>
    </source>
</evidence>
<keyword evidence="4 8" id="KW-0812">Transmembrane</keyword>
<dbReference type="InterPro" id="IPR039426">
    <property type="entry name" value="TonB-dep_rcpt-like"/>
</dbReference>
<dbReference type="AlphaFoldDB" id="A0A4T3F2R6"/>
<dbReference type="PANTHER" id="PTHR47234:SF2">
    <property type="entry name" value="TONB-DEPENDENT RECEPTOR"/>
    <property type="match status" value="1"/>
</dbReference>
<dbReference type="PANTHER" id="PTHR47234">
    <property type="match status" value="1"/>
</dbReference>